<dbReference type="Gene3D" id="6.10.340.10">
    <property type="match status" value="1"/>
</dbReference>
<dbReference type="PROSITE" id="PS50111">
    <property type="entry name" value="CHEMOTAXIS_TRANSDUC_2"/>
    <property type="match status" value="1"/>
</dbReference>
<evidence type="ECO:0000256" key="4">
    <source>
        <dbReference type="SAM" id="Phobius"/>
    </source>
</evidence>
<dbReference type="OrthoDB" id="5292010at2"/>
<dbReference type="PANTHER" id="PTHR32089:SF112">
    <property type="entry name" value="LYSOZYME-LIKE PROTEIN-RELATED"/>
    <property type="match status" value="1"/>
</dbReference>
<feature type="domain" description="HAMP" evidence="6">
    <location>
        <begin position="318"/>
        <end position="368"/>
    </location>
</feature>
<feature type="domain" description="Methyl-accepting transducer" evidence="5">
    <location>
        <begin position="373"/>
        <end position="609"/>
    </location>
</feature>
<evidence type="ECO:0000256" key="1">
    <source>
        <dbReference type="ARBA" id="ARBA00023224"/>
    </source>
</evidence>
<dbReference type="Proteomes" id="UP000238196">
    <property type="component" value="Unassembled WGS sequence"/>
</dbReference>
<dbReference type="Pfam" id="PF12729">
    <property type="entry name" value="4HB_MCP_1"/>
    <property type="match status" value="1"/>
</dbReference>
<comment type="caution">
    <text evidence="7">The sequence shown here is derived from an EMBL/GenBank/DDBJ whole genome shotgun (WGS) entry which is preliminary data.</text>
</comment>
<name>A0A2S5KW46_9PROT</name>
<feature type="transmembrane region" description="Helical" evidence="4">
    <location>
        <begin position="216"/>
        <end position="235"/>
    </location>
</feature>
<dbReference type="InterPro" id="IPR003660">
    <property type="entry name" value="HAMP_dom"/>
</dbReference>
<proteinExistence type="inferred from homology"/>
<dbReference type="GO" id="GO:0016020">
    <property type="term" value="C:membrane"/>
    <property type="evidence" value="ECO:0007669"/>
    <property type="project" value="UniProtKB-SubCell"/>
</dbReference>
<dbReference type="Gene3D" id="1.10.287.950">
    <property type="entry name" value="Methyl-accepting chemotaxis protein"/>
    <property type="match status" value="1"/>
</dbReference>
<keyword evidence="4" id="KW-1133">Transmembrane helix</keyword>
<evidence type="ECO:0000313" key="8">
    <source>
        <dbReference type="Proteomes" id="UP000238196"/>
    </source>
</evidence>
<protein>
    <submittedName>
        <fullName evidence="7">Methyl-accepting chemotaxis protein</fullName>
    </submittedName>
</protein>
<reference evidence="7 8" key="1">
    <citation type="submission" date="2018-02" db="EMBL/GenBank/DDBJ databases">
        <title>novel marine gammaproteobacteria from coastal saline agro ecosystem.</title>
        <authorList>
            <person name="Krishnan R."/>
            <person name="Ramesh Kumar N."/>
        </authorList>
    </citation>
    <scope>NUCLEOTIDE SEQUENCE [LARGE SCALE GENOMIC DNA]</scope>
    <source>
        <strain evidence="7 8">228</strain>
    </source>
</reference>
<dbReference type="InterPro" id="IPR004089">
    <property type="entry name" value="MCPsignal_dom"/>
</dbReference>
<dbReference type="PANTHER" id="PTHR32089">
    <property type="entry name" value="METHYL-ACCEPTING CHEMOTAXIS PROTEIN MCPB"/>
    <property type="match status" value="1"/>
</dbReference>
<evidence type="ECO:0000259" key="5">
    <source>
        <dbReference type="PROSITE" id="PS50111"/>
    </source>
</evidence>
<dbReference type="GO" id="GO:0007165">
    <property type="term" value="P:signal transduction"/>
    <property type="evidence" value="ECO:0007669"/>
    <property type="project" value="UniProtKB-KW"/>
</dbReference>
<dbReference type="Pfam" id="PF00672">
    <property type="entry name" value="HAMP"/>
    <property type="match status" value="2"/>
</dbReference>
<organism evidence="7 8">
    <name type="scientific">Proteobacteria bacterium 228</name>
    <dbReference type="NCBI Taxonomy" id="2083153"/>
    <lineage>
        <taxon>Bacteria</taxon>
        <taxon>Pseudomonadati</taxon>
        <taxon>Pseudomonadota</taxon>
    </lineage>
</organism>
<keyword evidence="4" id="KW-0472">Membrane</keyword>
<dbReference type="SMART" id="SM00304">
    <property type="entry name" value="HAMP"/>
    <property type="match status" value="2"/>
</dbReference>
<feature type="domain" description="HAMP" evidence="6">
    <location>
        <begin position="237"/>
        <end position="290"/>
    </location>
</feature>
<dbReference type="AlphaFoldDB" id="A0A2S5KW46"/>
<comment type="similarity">
    <text evidence="2">Belongs to the methyl-accepting chemotaxis (MCP) protein family.</text>
</comment>
<evidence type="ECO:0000256" key="2">
    <source>
        <dbReference type="ARBA" id="ARBA00029447"/>
    </source>
</evidence>
<dbReference type="InterPro" id="IPR024478">
    <property type="entry name" value="HlyB_4HB_MCP"/>
</dbReference>
<dbReference type="CDD" id="cd06225">
    <property type="entry name" value="HAMP"/>
    <property type="match status" value="2"/>
</dbReference>
<accession>A0A2S5KW46</accession>
<dbReference type="EMBL" id="PRLP01000008">
    <property type="protein sequence ID" value="PPC78933.1"/>
    <property type="molecule type" value="Genomic_DNA"/>
</dbReference>
<dbReference type="Pfam" id="PF00015">
    <property type="entry name" value="MCPsignal"/>
    <property type="match status" value="1"/>
</dbReference>
<feature type="transmembrane region" description="Helical" evidence="4">
    <location>
        <begin position="33"/>
        <end position="52"/>
    </location>
</feature>
<gene>
    <name evidence="7" type="ORF">C4K68_02715</name>
</gene>
<evidence type="ECO:0000313" key="7">
    <source>
        <dbReference type="EMBL" id="PPC78933.1"/>
    </source>
</evidence>
<evidence type="ECO:0000256" key="3">
    <source>
        <dbReference type="PROSITE-ProRule" id="PRU00284"/>
    </source>
</evidence>
<dbReference type="PROSITE" id="PS50885">
    <property type="entry name" value="HAMP"/>
    <property type="match status" value="2"/>
</dbReference>
<keyword evidence="1 3" id="KW-0807">Transducer</keyword>
<dbReference type="SUPFAM" id="SSF58104">
    <property type="entry name" value="Methyl-accepting chemotaxis protein (MCP) signaling domain"/>
    <property type="match status" value="1"/>
</dbReference>
<keyword evidence="4" id="KW-0812">Transmembrane</keyword>
<evidence type="ECO:0000259" key="6">
    <source>
        <dbReference type="PROSITE" id="PS50885"/>
    </source>
</evidence>
<sequence length="645" mass="70006">MGSSSFDRAVPRISLAKEITVERLEHLTTRSKLLLSFGVVFLLLLAVSWSSAHSLQQLQSAQQRLYDTYVAQLLSLKNIRINLNSNRADILQLLMNNDTSNDEKIQQRMYQRGQDDESAMQQLITTNVTRPQMLAVLNQMVEVRHQYQAVRERQLLAIRSGDSKALEQAQTLAVGEQVQRVEQLRALAEQASQLIEQNVALLQQQSSDTLQQQESLLLGVTLLAALLIVALVIWLNRQLALPLVLLTQWAQRIAQGELPQNMEVSERRDEVGQLHRAFSQMGGYLTTLASQAERIADGELALSARPVSERDLLGSAFARMTSYLRELSVSAAQIAGGDLSITVTPRSERDALGAAFAAMVSNLRALLLQLQGGIDVLANASQEILSMTAQVATSAQETSVSISEISTTVEEVKQTAGQASERARTMTAAAQQAAQVGQQGKQAVEVTLERMQQIREQMQDVADSIVQLSERSQAIGEVVTTVNGLAEQSNLLGVNASIEAAKAGEVGRGFSVVAQEVKLLAEQSKQATSQARALLGEIQKAINMAVMTAEQSSKAVDKGHQQASLSGVAIHQLLESLQGSSAASLQIAASSQQQVQGMDQVVMAMTNIRKASEENAAGTRQAEQAALNLHELGRKLMSQMASFKV</sequence>
<dbReference type="SMART" id="SM00283">
    <property type="entry name" value="MA"/>
    <property type="match status" value="1"/>
</dbReference>